<dbReference type="GO" id="GO:0005737">
    <property type="term" value="C:cytoplasm"/>
    <property type="evidence" value="ECO:0007669"/>
    <property type="project" value="UniProtKB-SubCell"/>
</dbReference>
<dbReference type="FunCoup" id="A0A0U5EQ44">
    <property type="interactions" value="223"/>
</dbReference>
<evidence type="ECO:0000256" key="5">
    <source>
        <dbReference type="ARBA" id="ARBA00022741"/>
    </source>
</evidence>
<dbReference type="GO" id="GO:0004518">
    <property type="term" value="F:nuclease activity"/>
    <property type="evidence" value="ECO:0007669"/>
    <property type="project" value="UniProtKB-KW"/>
</dbReference>
<comment type="similarity">
    <text evidence="14">Belongs to the ABC transporter superfamily. UvrA family.</text>
</comment>
<proteinExistence type="inferred from homology"/>
<evidence type="ECO:0000256" key="14">
    <source>
        <dbReference type="ARBA" id="ARBA00038000"/>
    </source>
</evidence>
<dbReference type="GO" id="GO:0006289">
    <property type="term" value="P:nucleotide-excision repair"/>
    <property type="evidence" value="ECO:0007669"/>
    <property type="project" value="InterPro"/>
</dbReference>
<dbReference type="InterPro" id="IPR017871">
    <property type="entry name" value="ABC_transporter-like_CS"/>
</dbReference>
<keyword evidence="12" id="KW-0238">DNA-binding</keyword>
<dbReference type="PANTHER" id="PTHR43152:SF3">
    <property type="entry name" value="UVRABC SYSTEM PROTEIN A"/>
    <property type="match status" value="1"/>
</dbReference>
<dbReference type="InterPro" id="IPR004602">
    <property type="entry name" value="UvrA"/>
</dbReference>
<keyword evidence="2" id="KW-0963">Cytoplasm</keyword>
<dbReference type="PROSITE" id="PS50893">
    <property type="entry name" value="ABC_TRANSPORTER_2"/>
    <property type="match status" value="1"/>
</dbReference>
<sequence length="934" mass="103680">MPVFSTQAFIRLQGCRQHNLKNISVTIPKLAITVMTGVSGSGKSSLAFDTLFAEGQRRYLEYLSSDARALIKQMPKAEVDHIEGLSPALAIGQQRQALYAHGTVATYTDLYDFLSLLYAKIGEQHSPITGKLLTRYSRQEIIDYILKDYPVGTRLQLLAPVKLRNETIQEAMTRLQQMGFIRMRINGQEWMSEESPPEFASSAELEVVVDRLEIKEGVRDRLAPSVETALDLSQGILKIQEGREGVIRYFTEIYVCPENSYSFSPLEAVDFNFNSPRGACPHCQGVGGQERVNESLIFWDPQEPVIDQVRLILDHLPKKASSLLYPLFQSFWETLGVPEESTSTDLSPKAFKKILHGSSDLFRLSSLIDEHPQEIKAQWKGLIPFLDQALQTKKTKGSLSDLPFIAWQTCPVCKGARLKPESLSCLIRGKTIQDLCALTVSDCLIELESWHFTGKHAIIAKDILPHLLSRLQLLNQVGLGYLSLSRQGKTLSDGEAQRIQLASQIGAKLSGLIYILDEPSLGLHRQDIQHLQRVIQDLKSLGNTIVLVEHEKSLIKQADFVLELGPSAGQSGGEIIFQGTVPELLQDSSSLTGKWLSGQLTLPTPPGRKPKHGWLAIKNANLHNLNNLSLRIPLGCLVGFCGVSGSGKSTLVIDIIGEQIQNVLLRAIPPLSLQGYESIRRLVSHEKQVERFSARSMPATYVGLMTPLRQLFAETRLAKARGYTAARFSLNKRGGRCEACEGLGRIRVNMQLMSDLFIPCEVCQGLRYNYETLQITWENKNFADVLSLSVIEALQMFQHIPSLASSLELMAELGLDYLTLGQPFNTLSGGEIQRLKLVSDLAIKSLEPTLYILDEPSSGLHLQDIGKLLKILHRLAERGHSVFVIEHHLDILRQADWLIELGPGGGPQGGKLIFEGTPSKMTGADTPTGRVFDH</sequence>
<dbReference type="Gene3D" id="3.30.190.20">
    <property type="match status" value="1"/>
</dbReference>
<dbReference type="NCBIfam" id="TIGR00630">
    <property type="entry name" value="uvra"/>
    <property type="match status" value="1"/>
</dbReference>
<evidence type="ECO:0000256" key="3">
    <source>
        <dbReference type="ARBA" id="ARBA00022723"/>
    </source>
</evidence>
<gene>
    <name evidence="18" type="primary">uvra1</name>
    <name evidence="18" type="ORF">PNK_0629</name>
</gene>
<dbReference type="GO" id="GO:0005524">
    <property type="term" value="F:ATP binding"/>
    <property type="evidence" value="ECO:0007669"/>
    <property type="project" value="UniProtKB-KW"/>
</dbReference>
<evidence type="ECO:0000259" key="17">
    <source>
        <dbReference type="PROSITE" id="PS50893"/>
    </source>
</evidence>
<keyword evidence="6" id="KW-0227">DNA damage</keyword>
<evidence type="ECO:0000256" key="15">
    <source>
        <dbReference type="ARBA" id="ARBA00039316"/>
    </source>
</evidence>
<dbReference type="GO" id="GO:0008270">
    <property type="term" value="F:zinc ion binding"/>
    <property type="evidence" value="ECO:0007669"/>
    <property type="project" value="UniProtKB-KW"/>
</dbReference>
<dbReference type="STRING" id="389348.PNK_0629"/>
<comment type="subcellular location">
    <subcellularLocation>
        <location evidence="1">Cytoplasm</location>
    </subcellularLocation>
</comment>
<dbReference type="InterPro" id="IPR003439">
    <property type="entry name" value="ABC_transporter-like_ATP-bd"/>
</dbReference>
<evidence type="ECO:0000256" key="6">
    <source>
        <dbReference type="ARBA" id="ARBA00022763"/>
    </source>
</evidence>
<evidence type="ECO:0000313" key="18">
    <source>
        <dbReference type="EMBL" id="CUI16256.1"/>
    </source>
</evidence>
<evidence type="ECO:0000256" key="16">
    <source>
        <dbReference type="ARBA" id="ARBA00042156"/>
    </source>
</evidence>
<keyword evidence="10" id="KW-0067">ATP-binding</keyword>
<dbReference type="SUPFAM" id="SSF52540">
    <property type="entry name" value="P-loop containing nucleoside triphosphate hydrolases"/>
    <property type="match status" value="2"/>
</dbReference>
<reference evidence="19" key="1">
    <citation type="submission" date="2015-09" db="EMBL/GenBank/DDBJ databases">
        <authorList>
            <person name="Bertelli C."/>
        </authorList>
    </citation>
    <scope>NUCLEOTIDE SEQUENCE [LARGE SCALE GENOMIC DNA]</scope>
    <source>
        <strain evidence="19">KNic</strain>
    </source>
</reference>
<dbReference type="PATRIC" id="fig|389348.3.peg.691"/>
<evidence type="ECO:0000256" key="8">
    <source>
        <dbReference type="ARBA" id="ARBA00022771"/>
    </source>
</evidence>
<evidence type="ECO:0000256" key="7">
    <source>
        <dbReference type="ARBA" id="ARBA00022769"/>
    </source>
</evidence>
<feature type="domain" description="ABC transporter" evidence="17">
    <location>
        <begin position="608"/>
        <end position="928"/>
    </location>
</feature>
<dbReference type="InParanoid" id="A0A0U5EQ44"/>
<dbReference type="InterPro" id="IPR041102">
    <property type="entry name" value="UvrA_inter"/>
</dbReference>
<evidence type="ECO:0000256" key="13">
    <source>
        <dbReference type="ARBA" id="ARBA00023204"/>
    </source>
</evidence>
<dbReference type="RefSeq" id="WP_059060239.1">
    <property type="nucleotide sequence ID" value="NZ_LN879502.1"/>
</dbReference>
<protein>
    <recommendedName>
        <fullName evidence="15">UvrABC system protein A</fullName>
    </recommendedName>
    <alternativeName>
        <fullName evidence="16">Excinuclease ABC subunit A</fullName>
    </alternativeName>
</protein>
<dbReference type="EMBL" id="LN879502">
    <property type="protein sequence ID" value="CUI16256.1"/>
    <property type="molecule type" value="Genomic_DNA"/>
</dbReference>
<evidence type="ECO:0000256" key="4">
    <source>
        <dbReference type="ARBA" id="ARBA00022737"/>
    </source>
</evidence>
<dbReference type="Proteomes" id="UP000069902">
    <property type="component" value="Chromosome cPNK"/>
</dbReference>
<dbReference type="Gene3D" id="3.40.50.300">
    <property type="entry name" value="P-loop containing nucleotide triphosphate hydrolases"/>
    <property type="match status" value="3"/>
</dbReference>
<dbReference type="PANTHER" id="PTHR43152">
    <property type="entry name" value="UVRABC SYSTEM PROTEIN A"/>
    <property type="match status" value="1"/>
</dbReference>
<dbReference type="GO" id="GO:0009380">
    <property type="term" value="C:excinuclease repair complex"/>
    <property type="evidence" value="ECO:0007669"/>
    <property type="project" value="InterPro"/>
</dbReference>
<keyword evidence="13" id="KW-0234">DNA repair</keyword>
<dbReference type="PROSITE" id="PS00211">
    <property type="entry name" value="ABC_TRANSPORTER_1"/>
    <property type="match status" value="1"/>
</dbReference>
<keyword evidence="11" id="KW-0267">Excision nuclease</keyword>
<keyword evidence="4" id="KW-0677">Repeat</keyword>
<dbReference type="Gene3D" id="1.20.1580.10">
    <property type="entry name" value="ABC transporter ATPase like domain"/>
    <property type="match status" value="3"/>
</dbReference>
<dbReference type="Gene3D" id="1.10.8.280">
    <property type="entry name" value="ABC transporter ATPase domain-like"/>
    <property type="match status" value="1"/>
</dbReference>
<evidence type="ECO:0000256" key="10">
    <source>
        <dbReference type="ARBA" id="ARBA00022840"/>
    </source>
</evidence>
<evidence type="ECO:0000256" key="9">
    <source>
        <dbReference type="ARBA" id="ARBA00022833"/>
    </source>
</evidence>
<evidence type="ECO:0000256" key="12">
    <source>
        <dbReference type="ARBA" id="ARBA00023125"/>
    </source>
</evidence>
<dbReference type="GO" id="GO:0016887">
    <property type="term" value="F:ATP hydrolysis activity"/>
    <property type="evidence" value="ECO:0007669"/>
    <property type="project" value="InterPro"/>
</dbReference>
<evidence type="ECO:0000256" key="2">
    <source>
        <dbReference type="ARBA" id="ARBA00022490"/>
    </source>
</evidence>
<name>A0A0U5EQ44_9BACT</name>
<keyword evidence="7" id="KW-0228">DNA excision</keyword>
<keyword evidence="5" id="KW-0547">Nucleotide-binding</keyword>
<evidence type="ECO:0000313" key="19">
    <source>
        <dbReference type="Proteomes" id="UP000069902"/>
    </source>
</evidence>
<dbReference type="AlphaFoldDB" id="A0A0U5EQ44"/>
<dbReference type="Pfam" id="PF17760">
    <property type="entry name" value="UvrA_inter"/>
    <property type="match status" value="1"/>
</dbReference>
<evidence type="ECO:0000256" key="1">
    <source>
        <dbReference type="ARBA" id="ARBA00004496"/>
    </source>
</evidence>
<keyword evidence="19" id="KW-1185">Reference proteome</keyword>
<organism evidence="18 19">
    <name type="scientific">Candidatus Protochlamydia naegleriophila</name>
    <dbReference type="NCBI Taxonomy" id="389348"/>
    <lineage>
        <taxon>Bacteria</taxon>
        <taxon>Pseudomonadati</taxon>
        <taxon>Chlamydiota</taxon>
        <taxon>Chlamydiia</taxon>
        <taxon>Parachlamydiales</taxon>
        <taxon>Parachlamydiaceae</taxon>
        <taxon>Candidatus Protochlamydia</taxon>
    </lineage>
</organism>
<dbReference type="GO" id="GO:0003677">
    <property type="term" value="F:DNA binding"/>
    <property type="evidence" value="ECO:0007669"/>
    <property type="project" value="UniProtKB-KW"/>
</dbReference>
<dbReference type="KEGG" id="pnl:PNK_0629"/>
<accession>A0A0U5EQ44</accession>
<keyword evidence="9" id="KW-0862">Zinc</keyword>
<dbReference type="InterPro" id="IPR027417">
    <property type="entry name" value="P-loop_NTPase"/>
</dbReference>
<keyword evidence="8" id="KW-0863">Zinc-finger</keyword>
<evidence type="ECO:0000256" key="11">
    <source>
        <dbReference type="ARBA" id="ARBA00022881"/>
    </source>
</evidence>
<keyword evidence="3" id="KW-0479">Metal-binding</keyword>